<name>A0A927QJ12_9ACTN</name>
<reference evidence="2" key="1">
    <citation type="submission" date="2020-09" db="EMBL/GenBank/DDBJ databases">
        <title>Streptomyces canutascabiei sp. nov., which causes potato common scab and is distributed across the world.</title>
        <authorList>
            <person name="Nguyen H.P."/>
            <person name="Weisberg A.J."/>
            <person name="Chang J.H."/>
            <person name="Clarke C.R."/>
        </authorList>
    </citation>
    <scope>NUCLEOTIDE SEQUENCE</scope>
    <source>
        <strain evidence="2">ID-01-6.2a</strain>
    </source>
</reference>
<accession>A0A927QJ12</accession>
<feature type="region of interest" description="Disordered" evidence="1">
    <location>
        <begin position="122"/>
        <end position="143"/>
    </location>
</feature>
<evidence type="ECO:0000256" key="1">
    <source>
        <dbReference type="SAM" id="MobiDB-lite"/>
    </source>
</evidence>
<evidence type="ECO:0000313" key="2">
    <source>
        <dbReference type="EMBL" id="MBD9723477.1"/>
    </source>
</evidence>
<proteinExistence type="predicted"/>
<evidence type="ECO:0000313" key="3">
    <source>
        <dbReference type="Proteomes" id="UP000661025"/>
    </source>
</evidence>
<dbReference type="RefSeq" id="WP_192360364.1">
    <property type="nucleotide sequence ID" value="NZ_CP119182.1"/>
</dbReference>
<dbReference type="EMBL" id="JACYXT010000003">
    <property type="protein sequence ID" value="MBD9723477.1"/>
    <property type="molecule type" value="Genomic_DNA"/>
</dbReference>
<comment type="caution">
    <text evidence="2">The sequence shown here is derived from an EMBL/GenBank/DDBJ whole genome shotgun (WGS) entry which is preliminary data.</text>
</comment>
<protein>
    <submittedName>
        <fullName evidence="2">Uncharacterized protein</fullName>
    </submittedName>
</protein>
<dbReference type="Proteomes" id="UP000661025">
    <property type="component" value="Unassembled WGS sequence"/>
</dbReference>
<dbReference type="GeneID" id="79933771"/>
<organism evidence="2 3">
    <name type="scientific">Streptomyces caniscabiei</name>
    <dbReference type="NCBI Taxonomy" id="2746961"/>
    <lineage>
        <taxon>Bacteria</taxon>
        <taxon>Bacillati</taxon>
        <taxon>Actinomycetota</taxon>
        <taxon>Actinomycetes</taxon>
        <taxon>Kitasatosporales</taxon>
        <taxon>Streptomycetaceae</taxon>
        <taxon>Streptomyces</taxon>
    </lineage>
</organism>
<gene>
    <name evidence="2" type="ORF">IHE70_09505</name>
</gene>
<sequence>MPDLHGWITQQVDAAEAYALDHILNPANALRRCEADRRILNRHRLNPDVHYEPACLGCGTYGDMELSETENLNDCPELLDLAHAHGITPEILATLDQPVPPPRPPRPEPRVTDLNALVRLMSAKPTSSAPAALRGPNWRPGPA</sequence>
<dbReference type="AlphaFoldDB" id="A0A927QJ12"/>